<proteinExistence type="predicted"/>
<keyword evidence="2" id="KW-1185">Reference proteome</keyword>
<dbReference type="CDD" id="cd04645">
    <property type="entry name" value="LbH_gamma_CA_like"/>
    <property type="match status" value="1"/>
</dbReference>
<dbReference type="Proteomes" id="UP000460157">
    <property type="component" value="Unassembled WGS sequence"/>
</dbReference>
<dbReference type="EMBL" id="WRPM01000071">
    <property type="protein sequence ID" value="MVT26753.1"/>
    <property type="molecule type" value="Genomic_DNA"/>
</dbReference>
<dbReference type="RefSeq" id="WP_157324015.1">
    <property type="nucleotide sequence ID" value="NZ_BMFX01000001.1"/>
</dbReference>
<reference evidence="1 2" key="1">
    <citation type="submission" date="2019-12" db="EMBL/GenBank/DDBJ databases">
        <title>Nesterenkonia muleiensis sp. nov., a novel actinobacterium isolated from sap of Populus euphratica.</title>
        <authorList>
            <person name="Wang R."/>
        </authorList>
    </citation>
    <scope>NUCLEOTIDE SEQUENCE [LARGE SCALE GENOMIC DNA]</scope>
    <source>
        <strain evidence="1 2">F10</strain>
    </source>
</reference>
<organism evidence="1 2">
    <name type="scientific">Nesterenkonia alkaliphila</name>
    <dbReference type="NCBI Taxonomy" id="1463631"/>
    <lineage>
        <taxon>Bacteria</taxon>
        <taxon>Bacillati</taxon>
        <taxon>Actinomycetota</taxon>
        <taxon>Actinomycetes</taxon>
        <taxon>Micrococcales</taxon>
        <taxon>Micrococcaceae</taxon>
        <taxon>Nesterenkonia</taxon>
    </lineage>
</organism>
<protein>
    <submittedName>
        <fullName evidence="1">Gamma carbonic anhydrase family protein</fullName>
    </submittedName>
</protein>
<dbReference type="OrthoDB" id="9803036at2"/>
<comment type="caution">
    <text evidence="1">The sequence shown here is derived from an EMBL/GenBank/DDBJ whole genome shotgun (WGS) entry which is preliminary data.</text>
</comment>
<dbReference type="Gene3D" id="2.160.10.10">
    <property type="entry name" value="Hexapeptide repeat proteins"/>
    <property type="match status" value="1"/>
</dbReference>
<dbReference type="PANTHER" id="PTHR13061:SF29">
    <property type="entry name" value="GAMMA CARBONIC ANHYDRASE-LIKE 1, MITOCHONDRIAL-RELATED"/>
    <property type="match status" value="1"/>
</dbReference>
<evidence type="ECO:0000313" key="1">
    <source>
        <dbReference type="EMBL" id="MVT26753.1"/>
    </source>
</evidence>
<dbReference type="InterPro" id="IPR011004">
    <property type="entry name" value="Trimer_LpxA-like_sf"/>
</dbReference>
<dbReference type="AlphaFoldDB" id="A0A7K1UJU5"/>
<dbReference type="PANTHER" id="PTHR13061">
    <property type="entry name" value="DYNACTIN SUBUNIT P25"/>
    <property type="match status" value="1"/>
</dbReference>
<accession>A0A7K1UJU5</accession>
<dbReference type="InterPro" id="IPR047324">
    <property type="entry name" value="LbH_gamma_CA-like"/>
</dbReference>
<dbReference type="InterPro" id="IPR050484">
    <property type="entry name" value="Transf_Hexapept/Carb_Anhydrase"/>
</dbReference>
<sequence>MAHVLTVKGKTPRVGERVFLAPTAAITGDVELADDSSAFYGVSVRGDSDAIRVGEGTNLQDNVVLHADAGAPCTLGAGVSVGHSAVVHGATVSDYCLIGMSATVMNRAVIGEESLVAAGALVLEGTEIPPRSLVAGAPAKVRRELTDEEVASLHRNAEIYLELKEAHLDAAEAR</sequence>
<name>A0A7K1UJU5_9MICC</name>
<dbReference type="SUPFAM" id="SSF51161">
    <property type="entry name" value="Trimeric LpxA-like enzymes"/>
    <property type="match status" value="1"/>
</dbReference>
<gene>
    <name evidence="1" type="ORF">GNZ21_10350</name>
</gene>
<evidence type="ECO:0000313" key="2">
    <source>
        <dbReference type="Proteomes" id="UP000460157"/>
    </source>
</evidence>